<dbReference type="EMBL" id="JACBZI010000001">
    <property type="protein sequence ID" value="NYI10265.1"/>
    <property type="molecule type" value="Genomic_DNA"/>
</dbReference>
<evidence type="ECO:0000313" key="2">
    <source>
        <dbReference type="Proteomes" id="UP000537326"/>
    </source>
</evidence>
<gene>
    <name evidence="1" type="ORF">BKA05_001780</name>
</gene>
<dbReference type="AlphaFoldDB" id="A0A7Y9YGY6"/>
<name>A0A7Y9YGY6_9ACTN</name>
<proteinExistence type="predicted"/>
<keyword evidence="2" id="KW-1185">Reference proteome</keyword>
<comment type="caution">
    <text evidence="1">The sequence shown here is derived from an EMBL/GenBank/DDBJ whole genome shotgun (WGS) entry which is preliminary data.</text>
</comment>
<dbReference type="Proteomes" id="UP000537326">
    <property type="component" value="Unassembled WGS sequence"/>
</dbReference>
<evidence type="ECO:0000313" key="1">
    <source>
        <dbReference type="EMBL" id="NYI10265.1"/>
    </source>
</evidence>
<organism evidence="1 2">
    <name type="scientific">Nocardioides marinus</name>
    <dbReference type="NCBI Taxonomy" id="374514"/>
    <lineage>
        <taxon>Bacteria</taxon>
        <taxon>Bacillati</taxon>
        <taxon>Actinomycetota</taxon>
        <taxon>Actinomycetes</taxon>
        <taxon>Propionibacteriales</taxon>
        <taxon>Nocardioidaceae</taxon>
        <taxon>Nocardioides</taxon>
    </lineage>
</organism>
<sequence>MGALDEPDLCSGKGCRAAATHALLWNNPKIHTPERRKAWLACPDHLESLRSFLGSRGFIRDVVEHEKGADHTV</sequence>
<reference evidence="1 2" key="1">
    <citation type="submission" date="2020-07" db="EMBL/GenBank/DDBJ databases">
        <title>Sequencing the genomes of 1000 actinobacteria strains.</title>
        <authorList>
            <person name="Klenk H.-P."/>
        </authorList>
    </citation>
    <scope>NUCLEOTIDE SEQUENCE [LARGE SCALE GENOMIC DNA]</scope>
    <source>
        <strain evidence="1 2">DSM 18248</strain>
    </source>
</reference>
<accession>A0A7Y9YGY6</accession>
<dbReference type="RefSeq" id="WP_343045582.1">
    <property type="nucleotide sequence ID" value="NZ_BAAAPP010000003.1"/>
</dbReference>
<evidence type="ECO:0008006" key="3">
    <source>
        <dbReference type="Google" id="ProtNLM"/>
    </source>
</evidence>
<protein>
    <recommendedName>
        <fullName evidence="3">Acetone carboxylase</fullName>
    </recommendedName>
</protein>